<proteinExistence type="predicted"/>
<comment type="caution">
    <text evidence="2">The sequence shown here is derived from an EMBL/GenBank/DDBJ whole genome shotgun (WGS) entry which is preliminary data.</text>
</comment>
<reference evidence="2 3" key="1">
    <citation type="submission" date="2020-05" db="EMBL/GenBank/DDBJ databases">
        <title>Identification and distribution of gene clusters putatively required for synthesis of sphingolipid metabolism inhibitors in phylogenetically diverse species of the filamentous fungus Fusarium.</title>
        <authorList>
            <person name="Kim H.-S."/>
            <person name="Busman M."/>
            <person name="Brown D.W."/>
            <person name="Divon H."/>
            <person name="Uhlig S."/>
            <person name="Proctor R.H."/>
        </authorList>
    </citation>
    <scope>NUCLEOTIDE SEQUENCE [LARGE SCALE GENOMIC DNA]</scope>
    <source>
        <strain evidence="2 3">NRRL 36939</strain>
    </source>
</reference>
<name>A0A8H5PKR6_9HYPO</name>
<evidence type="ECO:0000313" key="2">
    <source>
        <dbReference type="EMBL" id="KAF5598587.1"/>
    </source>
</evidence>
<dbReference type="Proteomes" id="UP000546213">
    <property type="component" value="Unassembled WGS sequence"/>
</dbReference>
<protein>
    <submittedName>
        <fullName evidence="2">Het-domain-containing protein</fullName>
    </submittedName>
</protein>
<dbReference type="PANTHER" id="PTHR33112">
    <property type="entry name" value="DOMAIN PROTEIN, PUTATIVE-RELATED"/>
    <property type="match status" value="1"/>
</dbReference>
<evidence type="ECO:0000313" key="3">
    <source>
        <dbReference type="Proteomes" id="UP000546213"/>
    </source>
</evidence>
<evidence type="ECO:0000259" key="1">
    <source>
        <dbReference type="Pfam" id="PF06985"/>
    </source>
</evidence>
<sequence>MHNHFVSTQKTEKRKKRNSDFATRHLCTSQLWHCVVIAVESTFLLYQTPRWKTFNRVFDDPQLNAFYLGSEDSKAPFDIDSGFPWQHSLDTLAKSAALNCPLCTIIQGAVKNWNDRRQAGRNSSTFYQEFGADYDLILPPNRLYLTQRLGKGHGFNVFIPRGNYAALLLGSVAFTTKEASSLAAESSLRPFCEDSGSPGPLRVVSSWLMNCRDNHEKCCHDQTALPSRVLAVGSIGDSRIKLIEPNTGTMGKYASLSHCWGSVPMLTTTRTSLRAHMSGICVTDLPKTFREAVLVSRYLGIPYLWIDSLCIIQGDTEDWARELSRMLSVYSNAYLVIAANHASDSAGGCFSIRPSRVSADLELAGVGLVHAQLGANSDEVLYHNAGFSDEPLTKRAWALQERSLAARTIHYNTRQMYFECRDGIVSEDGSKTDTPYCDLSPVMNHTCSVREALRTWSSIICNYSVRNLTNPTDKFPALSGIARLFGGLLKDEYVAGLWSSVMVQGLAWQGQWRPKPKPINEYIGPSWSWASYQGIAAPNTDPDWRSIAVVEGWKVTFASPDDHYGQLKSASVRVRGPLTQLMQSTIPGSDHEGRLKRAGIRPPPRFCTKYSSAANSLYLHLDNEDPNASDQWQDVGIKVLLLGGYGEASPVSQRELEGGGAEAKKDNSNVGFKIDLGFGLVLTSTSANGVRYMRRIGWMQLDRNQAQSLKETKEDWDTITIV</sequence>
<feature type="domain" description="Heterokaryon incompatibility" evidence="1">
    <location>
        <begin position="253"/>
        <end position="401"/>
    </location>
</feature>
<dbReference type="Pfam" id="PF06985">
    <property type="entry name" value="HET"/>
    <property type="match status" value="1"/>
</dbReference>
<dbReference type="AlphaFoldDB" id="A0A8H5PKR6"/>
<keyword evidence="3" id="KW-1185">Reference proteome</keyword>
<dbReference type="EMBL" id="JAAOAS010000060">
    <property type="protein sequence ID" value="KAF5598587.1"/>
    <property type="molecule type" value="Genomic_DNA"/>
</dbReference>
<accession>A0A8H5PKR6</accession>
<dbReference type="PANTHER" id="PTHR33112:SF16">
    <property type="entry name" value="HETEROKARYON INCOMPATIBILITY DOMAIN-CONTAINING PROTEIN"/>
    <property type="match status" value="1"/>
</dbReference>
<gene>
    <name evidence="2" type="ORF">FPCIR_2884</name>
</gene>
<dbReference type="InterPro" id="IPR010730">
    <property type="entry name" value="HET"/>
</dbReference>
<organism evidence="2 3">
    <name type="scientific">Fusarium pseudocircinatum</name>
    <dbReference type="NCBI Taxonomy" id="56676"/>
    <lineage>
        <taxon>Eukaryota</taxon>
        <taxon>Fungi</taxon>
        <taxon>Dikarya</taxon>
        <taxon>Ascomycota</taxon>
        <taxon>Pezizomycotina</taxon>
        <taxon>Sordariomycetes</taxon>
        <taxon>Hypocreomycetidae</taxon>
        <taxon>Hypocreales</taxon>
        <taxon>Nectriaceae</taxon>
        <taxon>Fusarium</taxon>
        <taxon>Fusarium fujikuroi species complex</taxon>
    </lineage>
</organism>
<dbReference type="OrthoDB" id="5362512at2759"/>